<dbReference type="OrthoDB" id="280847at2"/>
<dbReference type="InterPro" id="IPR036513">
    <property type="entry name" value="STAS_dom_sf"/>
</dbReference>
<dbReference type="PROSITE" id="PS50801">
    <property type="entry name" value="STAS"/>
    <property type="match status" value="1"/>
</dbReference>
<gene>
    <name evidence="2" type="ORF">SAMN06295920_103394</name>
</gene>
<protein>
    <submittedName>
        <fullName evidence="2">Stage II sporulation protein AA (Anti-sigma F factor antagonist)</fullName>
    </submittedName>
</protein>
<name>A0A1T5BYH9_9SPHN</name>
<dbReference type="SUPFAM" id="SSF52091">
    <property type="entry name" value="SpoIIaa-like"/>
    <property type="match status" value="1"/>
</dbReference>
<dbReference type="InterPro" id="IPR002645">
    <property type="entry name" value="STAS_dom"/>
</dbReference>
<evidence type="ECO:0000259" key="1">
    <source>
        <dbReference type="PROSITE" id="PS50801"/>
    </source>
</evidence>
<dbReference type="RefSeq" id="WP_079647739.1">
    <property type="nucleotide sequence ID" value="NZ_FUYM01000003.1"/>
</dbReference>
<sequence length="112" mass="11595">MIWSEEARDGAIVAAPRGKIDESTAQDFGASLEGAVGRAADAAARLVIDCSGIDYMSSRGLRALTLAKRKADGSAVTIVLAAPNGVAREILAISRYDKLFGVTETVEAALTA</sequence>
<dbReference type="STRING" id="439228.SAMN06295920_103394"/>
<dbReference type="Proteomes" id="UP000189818">
    <property type="component" value="Unassembled WGS sequence"/>
</dbReference>
<dbReference type="PANTHER" id="PTHR33495">
    <property type="entry name" value="ANTI-SIGMA FACTOR ANTAGONIST TM_1081-RELATED-RELATED"/>
    <property type="match status" value="1"/>
</dbReference>
<dbReference type="AlphaFoldDB" id="A0A1T5BYH9"/>
<dbReference type="CDD" id="cd07043">
    <property type="entry name" value="STAS_anti-anti-sigma_factors"/>
    <property type="match status" value="1"/>
</dbReference>
<feature type="domain" description="STAS" evidence="1">
    <location>
        <begin position="1"/>
        <end position="112"/>
    </location>
</feature>
<proteinExistence type="predicted"/>
<evidence type="ECO:0000313" key="3">
    <source>
        <dbReference type="Proteomes" id="UP000189818"/>
    </source>
</evidence>
<dbReference type="Pfam" id="PF01740">
    <property type="entry name" value="STAS"/>
    <property type="match status" value="1"/>
</dbReference>
<dbReference type="GO" id="GO:0043856">
    <property type="term" value="F:anti-sigma factor antagonist activity"/>
    <property type="evidence" value="ECO:0007669"/>
    <property type="project" value="TreeGrafter"/>
</dbReference>
<evidence type="ECO:0000313" key="2">
    <source>
        <dbReference type="EMBL" id="SKB52224.1"/>
    </source>
</evidence>
<dbReference type="PANTHER" id="PTHR33495:SF13">
    <property type="entry name" value="ANTI-SIGMA-F FACTOR ANTAGONIST RSFB"/>
    <property type="match status" value="1"/>
</dbReference>
<keyword evidence="3" id="KW-1185">Reference proteome</keyword>
<dbReference type="EMBL" id="FUYM01000003">
    <property type="protein sequence ID" value="SKB52224.1"/>
    <property type="molecule type" value="Genomic_DNA"/>
</dbReference>
<reference evidence="3" key="1">
    <citation type="submission" date="2017-02" db="EMBL/GenBank/DDBJ databases">
        <authorList>
            <person name="Varghese N."/>
            <person name="Submissions S."/>
        </authorList>
    </citation>
    <scope>NUCLEOTIDE SEQUENCE [LARGE SCALE GENOMIC DNA]</scope>
    <source>
        <strain evidence="3">UM2</strain>
    </source>
</reference>
<organism evidence="2 3">
    <name type="scientific">Rhizorhabdus histidinilytica</name>
    <dbReference type="NCBI Taxonomy" id="439228"/>
    <lineage>
        <taxon>Bacteria</taxon>
        <taxon>Pseudomonadati</taxon>
        <taxon>Pseudomonadota</taxon>
        <taxon>Alphaproteobacteria</taxon>
        <taxon>Sphingomonadales</taxon>
        <taxon>Sphingomonadaceae</taxon>
        <taxon>Rhizorhabdus</taxon>
    </lineage>
</organism>
<accession>A0A1T5BYH9</accession>
<dbReference type="Gene3D" id="3.30.750.24">
    <property type="entry name" value="STAS domain"/>
    <property type="match status" value="1"/>
</dbReference>